<name>A0A167Z076_9HYPO</name>
<feature type="chain" id="PRO_5007894905" evidence="1">
    <location>
        <begin position="22"/>
        <end position="105"/>
    </location>
</feature>
<sequence>MFLFHASLVIVLAILGDPSSPQMPRWQADMDTVRTILKGILGNHLARRCADILNLILPSDAPANLGPAWGAGDHLDMDVVDFSMWPDDAGDMWGSFVWPYPGEGI</sequence>
<comment type="caution">
    <text evidence="2">The sequence shown here is derived from an EMBL/GenBank/DDBJ whole genome shotgun (WGS) entry which is preliminary data.</text>
</comment>
<gene>
    <name evidence="2" type="ORF">SPI_01492</name>
</gene>
<proteinExistence type="predicted"/>
<protein>
    <submittedName>
        <fullName evidence="2">C6 zinc finger domain containing protein</fullName>
    </submittedName>
</protein>
<evidence type="ECO:0000313" key="2">
    <source>
        <dbReference type="EMBL" id="OAA66916.1"/>
    </source>
</evidence>
<reference evidence="2 3" key="1">
    <citation type="journal article" date="2016" name="Genome Biol. Evol.">
        <title>Divergent and convergent evolution of fungal pathogenicity.</title>
        <authorList>
            <person name="Shang Y."/>
            <person name="Xiao G."/>
            <person name="Zheng P."/>
            <person name="Cen K."/>
            <person name="Zhan S."/>
            <person name="Wang C."/>
        </authorList>
    </citation>
    <scope>NUCLEOTIDE SEQUENCE [LARGE SCALE GENOMIC DNA]</scope>
    <source>
        <strain evidence="2 3">RCEF 264</strain>
    </source>
</reference>
<accession>A0A167Z076</accession>
<dbReference type="Proteomes" id="UP000076874">
    <property type="component" value="Unassembled WGS sequence"/>
</dbReference>
<dbReference type="AlphaFoldDB" id="A0A167Z076"/>
<keyword evidence="1" id="KW-0732">Signal</keyword>
<organism evidence="2 3">
    <name type="scientific">Niveomyces insectorum RCEF 264</name>
    <dbReference type="NCBI Taxonomy" id="1081102"/>
    <lineage>
        <taxon>Eukaryota</taxon>
        <taxon>Fungi</taxon>
        <taxon>Dikarya</taxon>
        <taxon>Ascomycota</taxon>
        <taxon>Pezizomycotina</taxon>
        <taxon>Sordariomycetes</taxon>
        <taxon>Hypocreomycetidae</taxon>
        <taxon>Hypocreales</taxon>
        <taxon>Cordycipitaceae</taxon>
        <taxon>Niveomyces</taxon>
    </lineage>
</organism>
<evidence type="ECO:0000256" key="1">
    <source>
        <dbReference type="SAM" id="SignalP"/>
    </source>
</evidence>
<dbReference type="EMBL" id="AZHD01000002">
    <property type="protein sequence ID" value="OAA66916.1"/>
    <property type="molecule type" value="Genomic_DNA"/>
</dbReference>
<evidence type="ECO:0000313" key="3">
    <source>
        <dbReference type="Proteomes" id="UP000076874"/>
    </source>
</evidence>
<feature type="signal peptide" evidence="1">
    <location>
        <begin position="1"/>
        <end position="21"/>
    </location>
</feature>
<keyword evidence="3" id="KW-1185">Reference proteome</keyword>